<keyword evidence="3" id="KW-1185">Reference proteome</keyword>
<feature type="non-terminal residue" evidence="2">
    <location>
        <position position="1"/>
    </location>
</feature>
<dbReference type="EMBL" id="BTRK01000003">
    <property type="protein sequence ID" value="GMR41844.1"/>
    <property type="molecule type" value="Genomic_DNA"/>
</dbReference>
<evidence type="ECO:0000313" key="2">
    <source>
        <dbReference type="EMBL" id="GMR41844.1"/>
    </source>
</evidence>
<gene>
    <name evidence="2" type="ORF">PMAYCL1PPCAC_12039</name>
</gene>
<dbReference type="Proteomes" id="UP001328107">
    <property type="component" value="Unassembled WGS sequence"/>
</dbReference>
<keyword evidence="1" id="KW-1133">Transmembrane helix</keyword>
<dbReference type="SUPFAM" id="SSF53850">
    <property type="entry name" value="Periplasmic binding protein-like II"/>
    <property type="match status" value="1"/>
</dbReference>
<organism evidence="2 3">
    <name type="scientific">Pristionchus mayeri</name>
    <dbReference type="NCBI Taxonomy" id="1317129"/>
    <lineage>
        <taxon>Eukaryota</taxon>
        <taxon>Metazoa</taxon>
        <taxon>Ecdysozoa</taxon>
        <taxon>Nematoda</taxon>
        <taxon>Chromadorea</taxon>
        <taxon>Rhabditida</taxon>
        <taxon>Rhabditina</taxon>
        <taxon>Diplogasteromorpha</taxon>
        <taxon>Diplogasteroidea</taxon>
        <taxon>Neodiplogasteridae</taxon>
        <taxon>Pristionchus</taxon>
    </lineage>
</organism>
<sequence>FSCVSTGVCYSLQSVSPPSNMAELIDEEHSESLVDLIVNPPENRVKGVIRLSYVNRNFPFMYLNPHTGVISGIYADMWKTLAKMENMEVVFERGTVYGGYTPDPTTEKFEGILGWLEEGRVDGISEEFTYRSSRMDFFYATTPIDYSVEAFYERTTSQVDDINNFIVFTPLIITLITISFIAINITERTVLVIRFLYFLTIIDRRRYRLGIDSKKDRMKD</sequence>
<dbReference type="Gene3D" id="3.40.190.10">
    <property type="entry name" value="Periplasmic binding protein-like II"/>
    <property type="match status" value="1"/>
</dbReference>
<accession>A0AAN4ZL21</accession>
<reference evidence="3" key="1">
    <citation type="submission" date="2022-10" db="EMBL/GenBank/DDBJ databases">
        <title>Genome assembly of Pristionchus species.</title>
        <authorList>
            <person name="Yoshida K."/>
            <person name="Sommer R.J."/>
        </authorList>
    </citation>
    <scope>NUCLEOTIDE SEQUENCE [LARGE SCALE GENOMIC DNA]</scope>
    <source>
        <strain evidence="3">RS5460</strain>
    </source>
</reference>
<name>A0AAN4ZL21_9BILA</name>
<dbReference type="AlphaFoldDB" id="A0AAN4ZL21"/>
<comment type="caution">
    <text evidence="2">The sequence shown here is derived from an EMBL/GenBank/DDBJ whole genome shotgun (WGS) entry which is preliminary data.</text>
</comment>
<evidence type="ECO:0000256" key="1">
    <source>
        <dbReference type="SAM" id="Phobius"/>
    </source>
</evidence>
<keyword evidence="1" id="KW-0472">Membrane</keyword>
<proteinExistence type="predicted"/>
<feature type="non-terminal residue" evidence="2">
    <location>
        <position position="220"/>
    </location>
</feature>
<feature type="transmembrane region" description="Helical" evidence="1">
    <location>
        <begin position="165"/>
        <end position="185"/>
    </location>
</feature>
<keyword evidence="1" id="KW-0812">Transmembrane</keyword>
<protein>
    <submittedName>
        <fullName evidence="2">Uncharacterized protein</fullName>
    </submittedName>
</protein>
<evidence type="ECO:0000313" key="3">
    <source>
        <dbReference type="Proteomes" id="UP001328107"/>
    </source>
</evidence>